<reference evidence="14 15" key="1">
    <citation type="submission" date="2016-03" db="EMBL/GenBank/DDBJ databases">
        <authorList>
            <person name="Ploux O."/>
        </authorList>
    </citation>
    <scope>NUCLEOTIDE SEQUENCE [LARGE SCALE GENOMIC DNA]</scope>
    <source>
        <strain evidence="14 15">UAMH 11012</strain>
    </source>
</reference>
<evidence type="ECO:0000256" key="1">
    <source>
        <dbReference type="ARBA" id="ARBA00001962"/>
    </source>
</evidence>
<keyword evidence="7 14" id="KW-0223">Dioxygenase</keyword>
<keyword evidence="10" id="KW-0585">Phenylalanine catabolism</keyword>
<dbReference type="GO" id="GO:0006572">
    <property type="term" value="P:L-tyrosine catabolic process"/>
    <property type="evidence" value="ECO:0007669"/>
    <property type="project" value="UniProtKB-KW"/>
</dbReference>
<dbReference type="Gene3D" id="2.60.120.10">
    <property type="entry name" value="Jelly Rolls"/>
    <property type="match status" value="1"/>
</dbReference>
<evidence type="ECO:0000259" key="13">
    <source>
        <dbReference type="Pfam" id="PF20510"/>
    </source>
</evidence>
<feature type="binding site" evidence="11">
    <location>
        <position position="377"/>
    </location>
    <ligand>
        <name>homogentisate</name>
        <dbReference type="ChEBI" id="CHEBI:16169"/>
    </ligand>
</feature>
<dbReference type="GO" id="GO:0046872">
    <property type="term" value="F:metal ion binding"/>
    <property type="evidence" value="ECO:0007669"/>
    <property type="project" value="UniProtKB-KW"/>
</dbReference>
<dbReference type="EMBL" id="FJOG01000011">
    <property type="protein sequence ID" value="CZR58242.1"/>
    <property type="molecule type" value="Genomic_DNA"/>
</dbReference>
<evidence type="ECO:0000256" key="3">
    <source>
        <dbReference type="ARBA" id="ARBA00007757"/>
    </source>
</evidence>
<dbReference type="Pfam" id="PF04209">
    <property type="entry name" value="HgmA_C"/>
    <property type="match status" value="1"/>
</dbReference>
<feature type="binding site" evidence="11">
    <location>
        <position position="362"/>
    </location>
    <ligand>
        <name>Fe cation</name>
        <dbReference type="ChEBI" id="CHEBI:24875"/>
    </ligand>
</feature>
<dbReference type="GO" id="GO:0005737">
    <property type="term" value="C:cytoplasm"/>
    <property type="evidence" value="ECO:0007669"/>
    <property type="project" value="TreeGrafter"/>
</dbReference>
<evidence type="ECO:0000256" key="4">
    <source>
        <dbReference type="ARBA" id="ARBA00013127"/>
    </source>
</evidence>
<dbReference type="AlphaFoldDB" id="A0A1L7WZQ7"/>
<gene>
    <name evidence="14" type="ORF">PAC_08133</name>
</gene>
<dbReference type="PANTHER" id="PTHR11056:SF0">
    <property type="entry name" value="HOMOGENTISATE 1,2-DIOXYGENASE"/>
    <property type="match status" value="1"/>
</dbReference>
<evidence type="ECO:0000256" key="11">
    <source>
        <dbReference type="PIRSR" id="PIRSR605708-2"/>
    </source>
</evidence>
<feature type="domain" description="Homogentisate 1,2-dioxygenase N-terminal" evidence="13">
    <location>
        <begin position="31"/>
        <end position="306"/>
    </location>
</feature>
<evidence type="ECO:0000259" key="12">
    <source>
        <dbReference type="Pfam" id="PF04209"/>
    </source>
</evidence>
<proteinExistence type="inferred from homology"/>
<evidence type="ECO:0000256" key="6">
    <source>
        <dbReference type="ARBA" id="ARBA00022878"/>
    </source>
</evidence>
<evidence type="ECO:0000256" key="5">
    <source>
        <dbReference type="ARBA" id="ARBA00022723"/>
    </source>
</evidence>
<evidence type="ECO:0000313" key="15">
    <source>
        <dbReference type="Proteomes" id="UP000184330"/>
    </source>
</evidence>
<dbReference type="CDD" id="cd07000">
    <property type="entry name" value="cupin_HGO_N"/>
    <property type="match status" value="1"/>
</dbReference>
<dbReference type="OrthoDB" id="1689029at2759"/>
<feature type="binding site" evidence="11">
    <location>
        <position position="398"/>
    </location>
    <ligand>
        <name>homogentisate</name>
        <dbReference type="ChEBI" id="CHEBI:16169"/>
    </ligand>
</feature>
<keyword evidence="9 11" id="KW-0408">Iron</keyword>
<evidence type="ECO:0000256" key="2">
    <source>
        <dbReference type="ARBA" id="ARBA00004704"/>
    </source>
</evidence>
<keyword evidence="6" id="KW-0828">Tyrosine catabolism</keyword>
<evidence type="ECO:0000256" key="9">
    <source>
        <dbReference type="ARBA" id="ARBA00023004"/>
    </source>
</evidence>
<comment type="similarity">
    <text evidence="3">Belongs to the homogentisate dioxygenase family.</text>
</comment>
<evidence type="ECO:0000256" key="8">
    <source>
        <dbReference type="ARBA" id="ARBA00023002"/>
    </source>
</evidence>
<accession>A0A1L7WZQ7</accession>
<name>A0A1L7WZQ7_9HELO</name>
<dbReference type="InterPro" id="IPR014710">
    <property type="entry name" value="RmlC-like_jellyroll"/>
</dbReference>
<dbReference type="UniPathway" id="UPA00139">
    <property type="reaction ID" value="UER00339"/>
</dbReference>
<feature type="binding site" evidence="11">
    <location>
        <position position="398"/>
    </location>
    <ligand>
        <name>Fe cation</name>
        <dbReference type="ChEBI" id="CHEBI:24875"/>
    </ligand>
</feature>
<comment type="cofactor">
    <cofactor evidence="1 11">
        <name>Fe cation</name>
        <dbReference type="ChEBI" id="CHEBI:24875"/>
    </cofactor>
</comment>
<keyword evidence="15" id="KW-1185">Reference proteome</keyword>
<dbReference type="STRING" id="576137.A0A1L7WZQ7"/>
<dbReference type="PANTHER" id="PTHR11056">
    <property type="entry name" value="HOMOGENTISATE 1,2-DIOXYGENASE"/>
    <property type="match status" value="1"/>
</dbReference>
<dbReference type="GO" id="GO:0004411">
    <property type="term" value="F:homogentisate 1,2-dioxygenase activity"/>
    <property type="evidence" value="ECO:0007669"/>
    <property type="project" value="UniProtKB-EC"/>
</dbReference>
<dbReference type="InterPro" id="IPR011051">
    <property type="entry name" value="RmlC_Cupin_sf"/>
</dbReference>
<dbReference type="InterPro" id="IPR046451">
    <property type="entry name" value="HgmA_C"/>
</dbReference>
<dbReference type="InterPro" id="IPR046452">
    <property type="entry name" value="HgmA_N"/>
</dbReference>
<dbReference type="Pfam" id="PF20510">
    <property type="entry name" value="HgmA_N"/>
    <property type="match status" value="1"/>
</dbReference>
<organism evidence="14 15">
    <name type="scientific">Phialocephala subalpina</name>
    <dbReference type="NCBI Taxonomy" id="576137"/>
    <lineage>
        <taxon>Eukaryota</taxon>
        <taxon>Fungi</taxon>
        <taxon>Dikarya</taxon>
        <taxon>Ascomycota</taxon>
        <taxon>Pezizomycotina</taxon>
        <taxon>Leotiomycetes</taxon>
        <taxon>Helotiales</taxon>
        <taxon>Mollisiaceae</taxon>
        <taxon>Phialocephala</taxon>
        <taxon>Phialocephala fortinii species complex</taxon>
    </lineage>
</organism>
<keyword evidence="8" id="KW-0560">Oxidoreductase</keyword>
<evidence type="ECO:0000256" key="7">
    <source>
        <dbReference type="ARBA" id="ARBA00022964"/>
    </source>
</evidence>
<dbReference type="Proteomes" id="UP000184330">
    <property type="component" value="Unassembled WGS sequence"/>
</dbReference>
<evidence type="ECO:0000313" key="14">
    <source>
        <dbReference type="EMBL" id="CZR58242.1"/>
    </source>
</evidence>
<dbReference type="FunFam" id="2.60.120.10:FF:000034">
    <property type="entry name" value="Homogentisate 1,2-dioxygenase"/>
    <property type="match status" value="1"/>
</dbReference>
<dbReference type="GO" id="GO:0006559">
    <property type="term" value="P:L-phenylalanine catabolic process"/>
    <property type="evidence" value="ECO:0007669"/>
    <property type="project" value="UniProtKB-UniPathway"/>
</dbReference>
<feature type="binding site" evidence="11">
    <location>
        <position position="368"/>
    </location>
    <ligand>
        <name>Fe cation</name>
        <dbReference type="ChEBI" id="CHEBI:24875"/>
    </ligand>
</feature>
<evidence type="ECO:0000256" key="10">
    <source>
        <dbReference type="ARBA" id="ARBA00023232"/>
    </source>
</evidence>
<sequence>MPASPNSLMRMPGATAGGHYATVPTPQDPYQYQVGFNNRFATEALPGTLPIGRNTPQRCKYDLFSEQLNGTAFISSRASLQNAWFYRIRPSVAHRPLSKVEENGDLQGNFSSANPKVEYTPFGNVWNAFALPQETEKIDFVQGLKTVCGHGDATAKEGLAIHMYTANTSMTNKAFCNNDGDMLIVPQQGRLDIQTEFGRMMVRPGEIVVIQAGIRFRVSLPDGPIRGYIQEIFGSHYELPELGPIGSNGMALPRDFEIPVASFDIDQSEWTIVYKLAGQFYACTQDHTPFDVVAWHGNYAPYKYALERFINSATVDREQSDPSIYCVLLAKSEVPGVNLTEFLVFTEKWAVTRDTFRPPYYHRNVNTEIMGMVYGEWYGTSHPLEPGGLSYEPALMPHGESIEKWKEATTVQLTEQRVSENSIAFMFHIHPHVAITEYALKRCPNIYDAPVDMWDNIQGGFFDHLEQIDAELKAAGLPVLGLSAPSRIEEVEEKQEGSSDISTNGTDFVVVNGNKQL</sequence>
<feature type="domain" description="Homogentisate 1,2-dioxygenase C-terminal" evidence="12">
    <location>
        <begin position="308"/>
        <end position="458"/>
    </location>
</feature>
<comment type="pathway">
    <text evidence="2">Amino-acid degradation; L-phenylalanine degradation; acetoacetate and fumarate from L-phenylalanine: step 4/6.</text>
</comment>
<dbReference type="SUPFAM" id="SSF51182">
    <property type="entry name" value="RmlC-like cupins"/>
    <property type="match status" value="1"/>
</dbReference>
<dbReference type="EC" id="1.13.11.5" evidence="4"/>
<protein>
    <recommendedName>
        <fullName evidence="4">homogentisate 1,2-dioxygenase</fullName>
        <ecNumber evidence="4">1.13.11.5</ecNumber>
    </recommendedName>
</protein>
<dbReference type="InterPro" id="IPR005708">
    <property type="entry name" value="Homogentis_dOase"/>
</dbReference>
<keyword evidence="5 11" id="KW-0479">Metal-binding</keyword>